<proteinExistence type="predicted"/>
<dbReference type="Proteomes" id="UP000235220">
    <property type="component" value="Chromosome 1"/>
</dbReference>
<dbReference type="KEGG" id="jre:118348764"/>
<evidence type="ECO:0000313" key="3">
    <source>
        <dbReference type="Proteomes" id="UP000235220"/>
    </source>
</evidence>
<keyword evidence="3" id="KW-1185">Reference proteome</keyword>
<dbReference type="Pfam" id="PF00078">
    <property type="entry name" value="RVT_1"/>
    <property type="match status" value="1"/>
</dbReference>
<feature type="signal peptide" evidence="1">
    <location>
        <begin position="1"/>
        <end position="22"/>
    </location>
</feature>
<protein>
    <submittedName>
        <fullName evidence="4">Secreted RxLR effector protein 78-like</fullName>
    </submittedName>
</protein>
<dbReference type="AlphaFoldDB" id="A0A6P9EFN9"/>
<dbReference type="InParanoid" id="A0A6P9EFN9"/>
<dbReference type="PANTHER" id="PTHR46890">
    <property type="entry name" value="NON-LTR RETROLELEMENT REVERSE TRANSCRIPTASE-LIKE PROTEIN-RELATED"/>
    <property type="match status" value="1"/>
</dbReference>
<evidence type="ECO:0000313" key="4">
    <source>
        <dbReference type="RefSeq" id="XP_035547100.1"/>
    </source>
</evidence>
<dbReference type="InterPro" id="IPR000477">
    <property type="entry name" value="RT_dom"/>
</dbReference>
<dbReference type="OrthoDB" id="1932527at2759"/>
<name>A0A6P9EFN9_JUGRE</name>
<feature type="chain" id="PRO_5027804202" evidence="1">
    <location>
        <begin position="23"/>
        <end position="163"/>
    </location>
</feature>
<dbReference type="RefSeq" id="XP_035547100.1">
    <property type="nucleotide sequence ID" value="XM_035691207.1"/>
</dbReference>
<dbReference type="InterPro" id="IPR043502">
    <property type="entry name" value="DNA/RNA_pol_sf"/>
</dbReference>
<dbReference type="SUPFAM" id="SSF56672">
    <property type="entry name" value="DNA/RNA polymerases"/>
    <property type="match status" value="1"/>
</dbReference>
<keyword evidence="1" id="KW-0732">Signal</keyword>
<sequence>MAKVLANMLKLILPTIISSTQSAYVPGRLIADNVILAFEALHSMQSKMKGSKGYMSLKLDMSKAYDRLEWSFIELVMERMSFNRKWIDIILNCVKTISYSLLINGIPQPGFTPSRGIRQGDPESPYLFIICSKALTQILNKAEEAKLITGLPMARGKLHTSHL</sequence>
<reference evidence="4" key="1">
    <citation type="submission" date="2025-08" db="UniProtKB">
        <authorList>
            <consortium name="RefSeq"/>
        </authorList>
    </citation>
    <scope>IDENTIFICATION</scope>
    <source>
        <tissue evidence="4">Leaves</tissue>
    </source>
</reference>
<organism evidence="3 4">
    <name type="scientific">Juglans regia</name>
    <name type="common">English walnut</name>
    <dbReference type="NCBI Taxonomy" id="51240"/>
    <lineage>
        <taxon>Eukaryota</taxon>
        <taxon>Viridiplantae</taxon>
        <taxon>Streptophyta</taxon>
        <taxon>Embryophyta</taxon>
        <taxon>Tracheophyta</taxon>
        <taxon>Spermatophyta</taxon>
        <taxon>Magnoliopsida</taxon>
        <taxon>eudicotyledons</taxon>
        <taxon>Gunneridae</taxon>
        <taxon>Pentapetalae</taxon>
        <taxon>rosids</taxon>
        <taxon>fabids</taxon>
        <taxon>Fagales</taxon>
        <taxon>Juglandaceae</taxon>
        <taxon>Juglans</taxon>
    </lineage>
</organism>
<feature type="domain" description="Reverse transcriptase" evidence="2">
    <location>
        <begin position="2"/>
        <end position="143"/>
    </location>
</feature>
<evidence type="ECO:0000259" key="2">
    <source>
        <dbReference type="Pfam" id="PF00078"/>
    </source>
</evidence>
<accession>A0A6P9EFN9</accession>
<dbReference type="PANTHER" id="PTHR46890:SF48">
    <property type="entry name" value="RNA-DIRECTED DNA POLYMERASE"/>
    <property type="match status" value="1"/>
</dbReference>
<gene>
    <name evidence="4" type="primary">LOC118348764</name>
</gene>
<dbReference type="InterPro" id="IPR052343">
    <property type="entry name" value="Retrotransposon-Effector_Assoc"/>
</dbReference>
<dbReference type="GeneID" id="118348764"/>
<evidence type="ECO:0000256" key="1">
    <source>
        <dbReference type="SAM" id="SignalP"/>
    </source>
</evidence>